<dbReference type="EC" id="2.7.7.9" evidence="3"/>
<keyword evidence="10" id="KW-1185">Reference proteome</keyword>
<dbReference type="Pfam" id="PF01704">
    <property type="entry name" value="UDPGP"/>
    <property type="match status" value="1"/>
</dbReference>
<dbReference type="Proteomes" id="UP000748531">
    <property type="component" value="Unassembled WGS sequence"/>
</dbReference>
<dbReference type="InterPro" id="IPR029044">
    <property type="entry name" value="Nucleotide-diphossugar_trans"/>
</dbReference>
<dbReference type="GO" id="GO:0003983">
    <property type="term" value="F:UTP:glucose-1-phosphate uridylyltransferase activity"/>
    <property type="evidence" value="ECO:0007669"/>
    <property type="project" value="UniProtKB-EC"/>
</dbReference>
<comment type="similarity">
    <text evidence="1">Belongs to the UDPGP type 1 family.</text>
</comment>
<comment type="subunit">
    <text evidence="2">Homooctamer.</text>
</comment>
<comment type="catalytic activity">
    <reaction evidence="8">
        <text>alpha-D-glucose 1-phosphate + UTP + H(+) = UDP-alpha-D-glucose + diphosphate</text>
        <dbReference type="Rhea" id="RHEA:19889"/>
        <dbReference type="ChEBI" id="CHEBI:15378"/>
        <dbReference type="ChEBI" id="CHEBI:33019"/>
        <dbReference type="ChEBI" id="CHEBI:46398"/>
        <dbReference type="ChEBI" id="CHEBI:58601"/>
        <dbReference type="ChEBI" id="CHEBI:58885"/>
        <dbReference type="EC" id="2.7.7.9"/>
    </reaction>
    <physiologicalReaction direction="left-to-right" evidence="8">
        <dbReference type="Rhea" id="RHEA:19890"/>
    </physiologicalReaction>
</comment>
<accession>A0A8J4TFL9</accession>
<dbReference type="OrthoDB" id="932129at2759"/>
<organism evidence="9 10">
    <name type="scientific">Paragonimus heterotremus</name>
    <dbReference type="NCBI Taxonomy" id="100268"/>
    <lineage>
        <taxon>Eukaryota</taxon>
        <taxon>Metazoa</taxon>
        <taxon>Spiralia</taxon>
        <taxon>Lophotrochozoa</taxon>
        <taxon>Platyhelminthes</taxon>
        <taxon>Trematoda</taxon>
        <taxon>Digenea</taxon>
        <taxon>Plagiorchiida</taxon>
        <taxon>Troglotremata</taxon>
        <taxon>Troglotrematidae</taxon>
        <taxon>Paragonimus</taxon>
    </lineage>
</organism>
<evidence type="ECO:0000256" key="7">
    <source>
        <dbReference type="ARBA" id="ARBA00023579"/>
    </source>
</evidence>
<comment type="caution">
    <text evidence="9">The sequence shown here is derived from an EMBL/GenBank/DDBJ whole genome shotgun (WGS) entry which is preliminary data.</text>
</comment>
<name>A0A8J4TFL9_9TREM</name>
<evidence type="ECO:0000256" key="2">
    <source>
        <dbReference type="ARBA" id="ARBA00011823"/>
    </source>
</evidence>
<dbReference type="GO" id="GO:0005978">
    <property type="term" value="P:glycogen biosynthetic process"/>
    <property type="evidence" value="ECO:0007669"/>
    <property type="project" value="UniProtKB-UniPathway"/>
</dbReference>
<reference evidence="9" key="1">
    <citation type="submission" date="2019-05" db="EMBL/GenBank/DDBJ databases">
        <title>Annotation for the trematode Paragonimus heterotremus.</title>
        <authorList>
            <person name="Choi Y.-J."/>
        </authorList>
    </citation>
    <scope>NUCLEOTIDE SEQUENCE</scope>
    <source>
        <strain evidence="9">LC</strain>
    </source>
</reference>
<dbReference type="EMBL" id="LUCH01001008">
    <property type="protein sequence ID" value="KAF5403849.1"/>
    <property type="molecule type" value="Genomic_DNA"/>
</dbReference>
<evidence type="ECO:0000256" key="3">
    <source>
        <dbReference type="ARBA" id="ARBA00012415"/>
    </source>
</evidence>
<dbReference type="AlphaFoldDB" id="A0A8J4TFL9"/>
<evidence type="ECO:0000256" key="1">
    <source>
        <dbReference type="ARBA" id="ARBA00010401"/>
    </source>
</evidence>
<evidence type="ECO:0000256" key="6">
    <source>
        <dbReference type="ARBA" id="ARBA00022695"/>
    </source>
</evidence>
<dbReference type="Gene3D" id="3.90.550.10">
    <property type="entry name" value="Spore Coat Polysaccharide Biosynthesis Protein SpsA, Chain A"/>
    <property type="match status" value="1"/>
</dbReference>
<evidence type="ECO:0000256" key="8">
    <source>
        <dbReference type="ARBA" id="ARBA00047432"/>
    </source>
</evidence>
<dbReference type="GO" id="GO:0006011">
    <property type="term" value="P:UDP-alpha-D-glucose metabolic process"/>
    <property type="evidence" value="ECO:0007669"/>
    <property type="project" value="InterPro"/>
</dbReference>
<proteinExistence type="inferred from homology"/>
<protein>
    <recommendedName>
        <fullName evidence="4">UTP--glucose-1-phosphate uridylyltransferase</fullName>
        <ecNumber evidence="3">2.7.7.9</ecNumber>
    </recommendedName>
</protein>
<dbReference type="PANTHER" id="PTHR43511">
    <property type="match status" value="1"/>
</dbReference>
<evidence type="ECO:0000256" key="4">
    <source>
        <dbReference type="ARBA" id="ARBA00019048"/>
    </source>
</evidence>
<evidence type="ECO:0000313" key="9">
    <source>
        <dbReference type="EMBL" id="KAF5403849.1"/>
    </source>
</evidence>
<keyword evidence="5" id="KW-0808">Transferase</keyword>
<dbReference type="SUPFAM" id="SSF53448">
    <property type="entry name" value="Nucleotide-diphospho-sugar transferases"/>
    <property type="match status" value="1"/>
</dbReference>
<evidence type="ECO:0000256" key="5">
    <source>
        <dbReference type="ARBA" id="ARBA00022679"/>
    </source>
</evidence>
<keyword evidence="6 9" id="KW-0548">Nucleotidyltransferase</keyword>
<comment type="function">
    <text evidence="7">UTP--glucose-1-phosphate uridylyltransferase catalyzing the conversion of glucose-1-phosphate into UDP-glucose, a crucial precursor for the production of glycogen.</text>
</comment>
<gene>
    <name evidence="9" type="ORF">PHET_02735</name>
</gene>
<dbReference type="InterPro" id="IPR016267">
    <property type="entry name" value="UDPGP_trans"/>
</dbReference>
<dbReference type="UniPathway" id="UPA00164"/>
<dbReference type="InterPro" id="IPR002618">
    <property type="entry name" value="UDPGP_fam"/>
</dbReference>
<evidence type="ECO:0000313" key="10">
    <source>
        <dbReference type="Proteomes" id="UP000748531"/>
    </source>
</evidence>
<sequence length="271" mass="30855">MTSVSSYHVQGLLGSRSSFREVPFIDGEDNLRQAIKELVSSLPEEEREAYPMDEETFLRLYRSYLKHEDNIIDWEKITQPEGLINSYDSLVQPKPSEVSTMLNKLVVIKLNGGLGTSMGCAGPKSLIPVREGKNFIDLTVEQIKELNEIYHCDVPLVLMNSFNTDNDTEQTLKKLGEKRPQIFTFEQNRFPRLSAETGLPLKFNGTYSKSDRDELWYPPGHGDVYRCFQKSGLLKKFMLSGKEWVFISNIDNLGATVDTGKSVYVSILKRL</sequence>